<gene>
    <name evidence="9" type="ORF">GWI33_004460</name>
</gene>
<dbReference type="PROSITE" id="PS51905">
    <property type="entry name" value="ZF_UBZ1"/>
    <property type="match status" value="1"/>
</dbReference>
<feature type="coiled-coil region" evidence="6">
    <location>
        <begin position="22"/>
        <end position="83"/>
    </location>
</feature>
<feature type="compositionally biased region" description="Polar residues" evidence="7">
    <location>
        <begin position="277"/>
        <end position="288"/>
    </location>
</feature>
<feature type="compositionally biased region" description="Basic and acidic residues" evidence="7">
    <location>
        <begin position="247"/>
        <end position="262"/>
    </location>
</feature>
<organism evidence="9 10">
    <name type="scientific">Rhynchophorus ferrugineus</name>
    <name type="common">Red palm weevil</name>
    <name type="synonym">Curculio ferrugineus</name>
    <dbReference type="NCBI Taxonomy" id="354439"/>
    <lineage>
        <taxon>Eukaryota</taxon>
        <taxon>Metazoa</taxon>
        <taxon>Ecdysozoa</taxon>
        <taxon>Arthropoda</taxon>
        <taxon>Hexapoda</taxon>
        <taxon>Insecta</taxon>
        <taxon>Pterygota</taxon>
        <taxon>Neoptera</taxon>
        <taxon>Endopterygota</taxon>
        <taxon>Coleoptera</taxon>
        <taxon>Polyphaga</taxon>
        <taxon>Cucujiformia</taxon>
        <taxon>Curculionidae</taxon>
        <taxon>Dryophthorinae</taxon>
        <taxon>Rhynchophorus</taxon>
    </lineage>
</organism>
<keyword evidence="4 6" id="KW-0175">Coiled coil</keyword>
<evidence type="ECO:0000259" key="8">
    <source>
        <dbReference type="PROSITE" id="PS51905"/>
    </source>
</evidence>
<feature type="region of interest" description="Disordered" evidence="7">
    <location>
        <begin position="247"/>
        <end position="293"/>
    </location>
</feature>
<keyword evidence="1" id="KW-0479">Metal-binding</keyword>
<evidence type="ECO:0000256" key="3">
    <source>
        <dbReference type="ARBA" id="ARBA00022833"/>
    </source>
</evidence>
<evidence type="ECO:0000256" key="1">
    <source>
        <dbReference type="ARBA" id="ARBA00022723"/>
    </source>
</evidence>
<dbReference type="Gene3D" id="2.40.155.10">
    <property type="entry name" value="Green fluorescent protein"/>
    <property type="match status" value="1"/>
</dbReference>
<dbReference type="EMBL" id="JAACXV010000231">
    <property type="protein sequence ID" value="KAF7281661.1"/>
    <property type="molecule type" value="Genomic_DNA"/>
</dbReference>
<keyword evidence="2 5" id="KW-0863">Zinc-finger</keyword>
<keyword evidence="10" id="KW-1185">Reference proteome</keyword>
<dbReference type="OrthoDB" id="6105729at2759"/>
<evidence type="ECO:0000256" key="7">
    <source>
        <dbReference type="SAM" id="MobiDB-lite"/>
    </source>
</evidence>
<name>A0A834ILJ1_RHYFE</name>
<sequence length="339" mass="39448">MDELQGSQYAVQIAFYTLRDRCRDLQQRVAYLENENVHLRIECSRQEASKKSLTELDCLRAQVAELSEQKGQLQDKVSMVTKENQDLWTKLGKLTKANKSLGSQLTKMNDTILQHSNHASQHSNLIRSKTFTKHELQTKVLQKKIEENDKISFELEDISLKLSDSFSKQRQELDVLCSELSNMTLVCDGMNTEKCAYLLDEELRDDIVDEIQKFAEYLKTLKELVLQQQTVLHENIKNINSFKENMEKESIRQQKSKVEKSTSTEGLPQKTYENKSTETMMEQSSASESPLRRQHESVDCCEKMCPLCLKIFNENVDFNIFEQHVQDHFIPETDNFEML</sequence>
<protein>
    <recommendedName>
        <fullName evidence="8">UBZ1-type domain-containing protein</fullName>
    </recommendedName>
</protein>
<dbReference type="Pfam" id="PF18112">
    <property type="entry name" value="Zn-C2H2_12"/>
    <property type="match status" value="1"/>
</dbReference>
<comment type="caution">
    <text evidence="9">The sequence shown here is derived from an EMBL/GenBank/DDBJ whole genome shotgun (WGS) entry which is preliminary data.</text>
</comment>
<feature type="domain" description="UBZ1-type" evidence="8">
    <location>
        <begin position="302"/>
        <end position="328"/>
    </location>
</feature>
<dbReference type="InterPro" id="IPR009017">
    <property type="entry name" value="GFP"/>
</dbReference>
<reference evidence="9" key="1">
    <citation type="submission" date="2020-08" db="EMBL/GenBank/DDBJ databases">
        <title>Genome sequencing and assembly of the red palm weevil Rhynchophorus ferrugineus.</title>
        <authorList>
            <person name="Dias G.B."/>
            <person name="Bergman C.M."/>
            <person name="Manee M."/>
        </authorList>
    </citation>
    <scope>NUCLEOTIDE SEQUENCE</scope>
    <source>
        <strain evidence="9">AA-2017</strain>
        <tissue evidence="9">Whole larva</tissue>
    </source>
</reference>
<keyword evidence="3" id="KW-0862">Zinc</keyword>
<dbReference type="AlphaFoldDB" id="A0A834ILJ1"/>
<dbReference type="Proteomes" id="UP000625711">
    <property type="component" value="Unassembled WGS sequence"/>
</dbReference>
<evidence type="ECO:0000256" key="2">
    <source>
        <dbReference type="ARBA" id="ARBA00022771"/>
    </source>
</evidence>
<dbReference type="InterPro" id="IPR041641">
    <property type="entry name" value="CALCOCO1/2_Zn_UBZ1"/>
</dbReference>
<evidence type="ECO:0000313" key="9">
    <source>
        <dbReference type="EMBL" id="KAF7281661.1"/>
    </source>
</evidence>
<evidence type="ECO:0000256" key="4">
    <source>
        <dbReference type="ARBA" id="ARBA00023054"/>
    </source>
</evidence>
<accession>A0A834ILJ1</accession>
<evidence type="ECO:0000256" key="6">
    <source>
        <dbReference type="SAM" id="Coils"/>
    </source>
</evidence>
<evidence type="ECO:0000313" key="10">
    <source>
        <dbReference type="Proteomes" id="UP000625711"/>
    </source>
</evidence>
<dbReference type="GO" id="GO:0008270">
    <property type="term" value="F:zinc ion binding"/>
    <property type="evidence" value="ECO:0007669"/>
    <property type="project" value="UniProtKB-KW"/>
</dbReference>
<evidence type="ECO:0000256" key="5">
    <source>
        <dbReference type="PROSITE-ProRule" id="PRU01253"/>
    </source>
</evidence>
<proteinExistence type="predicted"/>